<dbReference type="Proteomes" id="UP000583800">
    <property type="component" value="Unassembled WGS sequence"/>
</dbReference>
<accession>A0A7X0C996</accession>
<evidence type="ECO:0000313" key="1">
    <source>
        <dbReference type="EMBL" id="MBB6350662.1"/>
    </source>
</evidence>
<dbReference type="GO" id="GO:0003677">
    <property type="term" value="F:DNA binding"/>
    <property type="evidence" value="ECO:0007669"/>
    <property type="project" value="UniProtKB-KW"/>
</dbReference>
<keyword evidence="2" id="KW-1185">Reference proteome</keyword>
<gene>
    <name evidence="1" type="ORF">FHU36_007234</name>
</gene>
<sequence length="129" mass="13251">MRHVDAFGTGREGDLSGLLAEAGRWAGSLAGALGELEEQRLAGADPSGAVRAEVSGTGRLRALTIDPRGLRDLDHDQLAQAVQEAIVAAHQAMGDRLTEVVQELAGPAAAAGGGADPLEAHVRDLLRGE</sequence>
<organism evidence="1 2">
    <name type="scientific">Nonomuraea muscovyensis</name>
    <dbReference type="NCBI Taxonomy" id="1124761"/>
    <lineage>
        <taxon>Bacteria</taxon>
        <taxon>Bacillati</taxon>
        <taxon>Actinomycetota</taxon>
        <taxon>Actinomycetes</taxon>
        <taxon>Streptosporangiales</taxon>
        <taxon>Streptosporangiaceae</taxon>
        <taxon>Nonomuraea</taxon>
    </lineage>
</organism>
<reference evidence="1 2" key="1">
    <citation type="submission" date="2020-08" db="EMBL/GenBank/DDBJ databases">
        <title>Sequencing the genomes of 1000 actinobacteria strains.</title>
        <authorList>
            <person name="Klenk H.-P."/>
        </authorList>
    </citation>
    <scope>NUCLEOTIDE SEQUENCE [LARGE SCALE GENOMIC DNA]</scope>
    <source>
        <strain evidence="1 2">DSM 45913</strain>
    </source>
</reference>
<dbReference type="Gene3D" id="3.30.1310.10">
    <property type="entry name" value="Nucleoid-associated protein YbaB-like domain"/>
    <property type="match status" value="1"/>
</dbReference>
<dbReference type="InterPro" id="IPR036894">
    <property type="entry name" value="YbaB-like_sf"/>
</dbReference>
<protein>
    <submittedName>
        <fullName evidence="1">DNA-binding protein YbaB</fullName>
    </submittedName>
</protein>
<proteinExistence type="predicted"/>
<dbReference type="AlphaFoldDB" id="A0A7X0C996"/>
<dbReference type="EMBL" id="JACHJB010000003">
    <property type="protein sequence ID" value="MBB6350662.1"/>
    <property type="molecule type" value="Genomic_DNA"/>
</dbReference>
<dbReference type="RefSeq" id="WP_185088416.1">
    <property type="nucleotide sequence ID" value="NZ_JACHJB010000003.1"/>
</dbReference>
<comment type="caution">
    <text evidence="1">The sequence shown here is derived from an EMBL/GenBank/DDBJ whole genome shotgun (WGS) entry which is preliminary data.</text>
</comment>
<dbReference type="InterPro" id="IPR004401">
    <property type="entry name" value="YbaB/EbfC"/>
</dbReference>
<dbReference type="SUPFAM" id="SSF82607">
    <property type="entry name" value="YbaB-like"/>
    <property type="match status" value="1"/>
</dbReference>
<keyword evidence="1" id="KW-0238">DNA-binding</keyword>
<evidence type="ECO:0000313" key="2">
    <source>
        <dbReference type="Proteomes" id="UP000583800"/>
    </source>
</evidence>
<name>A0A7X0C996_9ACTN</name>
<dbReference type="Pfam" id="PF02575">
    <property type="entry name" value="YbaB_DNA_bd"/>
    <property type="match status" value="1"/>
</dbReference>